<gene>
    <name evidence="1" type="ORF">DSO57_1022044</name>
</gene>
<reference evidence="1" key="1">
    <citation type="submission" date="2022-04" db="EMBL/GenBank/DDBJ databases">
        <title>Genome of the entomopathogenic fungus Entomophthora muscae.</title>
        <authorList>
            <person name="Elya C."/>
            <person name="Lovett B.R."/>
            <person name="Lee E."/>
            <person name="Macias A.M."/>
            <person name="Hajek A.E."/>
            <person name="De Bivort B.L."/>
            <person name="Kasson M.T."/>
            <person name="De Fine Licht H.H."/>
            <person name="Stajich J.E."/>
        </authorList>
    </citation>
    <scope>NUCLEOTIDE SEQUENCE</scope>
    <source>
        <strain evidence="1">Berkeley</strain>
    </source>
</reference>
<sequence>MKLIVQLLVGWSLGHMLLTNPPPRKFQFFKNGVGQNQDYTIQGPLEDYRTFPCQGKKPGPVTRTYRAGSYITATIGGEKAGEHGGGHCQFSLTYNEKQFVVLKTVIGNCIKAAKSYRIKLPRNLANGRVTFAWTWVNHLGRREFYMNCADIRIVGGKPGSALRGKNILVAHIKVPGRRIYHFPQLDFFRNAKKYYSRQPKVTIRPPR</sequence>
<evidence type="ECO:0000313" key="1">
    <source>
        <dbReference type="EMBL" id="KAJ9049669.1"/>
    </source>
</evidence>
<proteinExistence type="predicted"/>
<name>A0ACC2RI01_9FUNG</name>
<accession>A0ACC2RI01</accession>
<dbReference type="EMBL" id="QTSX02007209">
    <property type="protein sequence ID" value="KAJ9049669.1"/>
    <property type="molecule type" value="Genomic_DNA"/>
</dbReference>
<keyword evidence="2" id="KW-1185">Reference proteome</keyword>
<dbReference type="Proteomes" id="UP001165960">
    <property type="component" value="Unassembled WGS sequence"/>
</dbReference>
<protein>
    <submittedName>
        <fullName evidence="1">Uncharacterized protein</fullName>
    </submittedName>
</protein>
<comment type="caution">
    <text evidence="1">The sequence shown here is derived from an EMBL/GenBank/DDBJ whole genome shotgun (WGS) entry which is preliminary data.</text>
</comment>
<evidence type="ECO:0000313" key="2">
    <source>
        <dbReference type="Proteomes" id="UP001165960"/>
    </source>
</evidence>
<organism evidence="1 2">
    <name type="scientific">Entomophthora muscae</name>
    <dbReference type="NCBI Taxonomy" id="34485"/>
    <lineage>
        <taxon>Eukaryota</taxon>
        <taxon>Fungi</taxon>
        <taxon>Fungi incertae sedis</taxon>
        <taxon>Zoopagomycota</taxon>
        <taxon>Entomophthoromycotina</taxon>
        <taxon>Entomophthoromycetes</taxon>
        <taxon>Entomophthorales</taxon>
        <taxon>Entomophthoraceae</taxon>
        <taxon>Entomophthora</taxon>
    </lineage>
</organism>